<comment type="caution">
    <text evidence="4">The sequence shown here is derived from an EMBL/GenBank/DDBJ whole genome shotgun (WGS) entry which is preliminary data.</text>
</comment>
<sequence length="272" mass="31787">MKKFIPLISLCFLFSFDVLAQVDSSIFNFRKHIINSEALDESREYWVSLPMNYSDTAQYPVIYVFDAEWRFDLVRNIEYDLAGNRKIPAHIIVGIPHVEMEVKRAIDLTFGHSRMEYDGDPVDSTWFNASNSGGAHKFYQYLKEELITDVDKNYSTNTDRILVGHSYGGYFAAYLLTMDHPFTALQIYDPSIWYGNGEVTNNLKKKSTPNKKVNIYISYQIDPVFHGDKIKEFISEIETHNNFKLNHIERKNETHNSLFMISFLEGIQWLYK</sequence>
<dbReference type="GO" id="GO:0016788">
    <property type="term" value="F:hydrolase activity, acting on ester bonds"/>
    <property type="evidence" value="ECO:0007669"/>
    <property type="project" value="TreeGrafter"/>
</dbReference>
<dbReference type="PANTHER" id="PTHR40841:SF2">
    <property type="entry name" value="SIDEROPHORE-DEGRADING ESTERASE (EUROFUNG)"/>
    <property type="match status" value="1"/>
</dbReference>
<evidence type="ECO:0000313" key="5">
    <source>
        <dbReference type="Proteomes" id="UP000611723"/>
    </source>
</evidence>
<reference evidence="4" key="1">
    <citation type="submission" date="2021-01" db="EMBL/GenBank/DDBJ databases">
        <title>Marivirga aurantiaca sp. nov., isolated from intertidal surface sediments.</title>
        <authorList>
            <person name="Zhang M."/>
        </authorList>
    </citation>
    <scope>NUCLEOTIDE SEQUENCE</scope>
    <source>
        <strain evidence="4">S37H4</strain>
    </source>
</reference>
<keyword evidence="5" id="KW-1185">Reference proteome</keyword>
<dbReference type="InterPro" id="IPR052558">
    <property type="entry name" value="Siderophore_Hydrolase_D"/>
</dbReference>
<evidence type="ECO:0000313" key="4">
    <source>
        <dbReference type="EMBL" id="MBK6265656.1"/>
    </source>
</evidence>
<dbReference type="RefSeq" id="WP_201431331.1">
    <property type="nucleotide sequence ID" value="NZ_JAEQBW010000004.1"/>
</dbReference>
<evidence type="ECO:0000256" key="3">
    <source>
        <dbReference type="SAM" id="SignalP"/>
    </source>
</evidence>
<comment type="similarity">
    <text evidence="1">Belongs to the esterase D family.</text>
</comment>
<dbReference type="InterPro" id="IPR029058">
    <property type="entry name" value="AB_hydrolase_fold"/>
</dbReference>
<proteinExistence type="inferred from homology"/>
<evidence type="ECO:0000256" key="1">
    <source>
        <dbReference type="ARBA" id="ARBA00005622"/>
    </source>
</evidence>
<organism evidence="4 5">
    <name type="scientific">Marivirga aurantiaca</name>
    <dbReference type="NCBI Taxonomy" id="2802615"/>
    <lineage>
        <taxon>Bacteria</taxon>
        <taxon>Pseudomonadati</taxon>
        <taxon>Bacteroidota</taxon>
        <taxon>Cytophagia</taxon>
        <taxon>Cytophagales</taxon>
        <taxon>Marivirgaceae</taxon>
        <taxon>Marivirga</taxon>
    </lineage>
</organism>
<accession>A0A934WZA6</accession>
<name>A0A934WZA6_9BACT</name>
<evidence type="ECO:0000256" key="2">
    <source>
        <dbReference type="ARBA" id="ARBA00022801"/>
    </source>
</evidence>
<feature type="signal peptide" evidence="3">
    <location>
        <begin position="1"/>
        <end position="20"/>
    </location>
</feature>
<dbReference type="SUPFAM" id="SSF53474">
    <property type="entry name" value="alpha/beta-Hydrolases"/>
    <property type="match status" value="1"/>
</dbReference>
<dbReference type="Pfam" id="PF00756">
    <property type="entry name" value="Esterase"/>
    <property type="match status" value="1"/>
</dbReference>
<protein>
    <submittedName>
        <fullName evidence="4">Alpha/beta hydrolase</fullName>
    </submittedName>
</protein>
<keyword evidence="3" id="KW-0732">Signal</keyword>
<gene>
    <name evidence="4" type="ORF">JKA74_11460</name>
</gene>
<dbReference type="Proteomes" id="UP000611723">
    <property type="component" value="Unassembled WGS sequence"/>
</dbReference>
<feature type="chain" id="PRO_5036897361" evidence="3">
    <location>
        <begin position="21"/>
        <end position="272"/>
    </location>
</feature>
<dbReference type="InterPro" id="IPR000801">
    <property type="entry name" value="Esterase-like"/>
</dbReference>
<dbReference type="AlphaFoldDB" id="A0A934WZA6"/>
<dbReference type="EMBL" id="JAEQBW010000004">
    <property type="protein sequence ID" value="MBK6265656.1"/>
    <property type="molecule type" value="Genomic_DNA"/>
</dbReference>
<dbReference type="PANTHER" id="PTHR40841">
    <property type="entry name" value="SIDEROPHORE TRIACETYLFUSARININE C ESTERASE"/>
    <property type="match status" value="1"/>
</dbReference>
<keyword evidence="2 4" id="KW-0378">Hydrolase</keyword>
<dbReference type="Gene3D" id="3.40.50.1820">
    <property type="entry name" value="alpha/beta hydrolase"/>
    <property type="match status" value="1"/>
</dbReference>